<feature type="signal peptide" evidence="1">
    <location>
        <begin position="1"/>
        <end position="22"/>
    </location>
</feature>
<protein>
    <submittedName>
        <fullName evidence="2">Uncharacterized protein</fullName>
    </submittedName>
</protein>
<comment type="caution">
    <text evidence="2">The sequence shown here is derived from an EMBL/GenBank/DDBJ whole genome shotgun (WGS) entry which is preliminary data.</text>
</comment>
<gene>
    <name evidence="2" type="ORF">HMPREF9488_02082</name>
</gene>
<dbReference type="GeneID" id="78230019"/>
<dbReference type="AlphaFoldDB" id="E7GBE1"/>
<dbReference type="HOGENOM" id="CLU_1812495_0_0_9"/>
<proteinExistence type="predicted"/>
<sequence>MKKYLKLIAILSVTFCTFLSTSSVVKVMALEGISTYDSVTEGGSGTCYFSSGSQTYSSTKKGSKTFELTSVSDYTKYINVEITITNGYIKDELNGGKTVLSSSTGGSKTGTLKTSGKKARYTFVSYNGNVNGYKITRYYAYA</sequence>
<evidence type="ECO:0000313" key="3">
    <source>
        <dbReference type="Proteomes" id="UP000003157"/>
    </source>
</evidence>
<dbReference type="Proteomes" id="UP000003157">
    <property type="component" value="Unassembled WGS sequence"/>
</dbReference>
<dbReference type="EMBL" id="ADKX01000034">
    <property type="protein sequence ID" value="EFW04676.1"/>
    <property type="molecule type" value="Genomic_DNA"/>
</dbReference>
<keyword evidence="3" id="KW-1185">Reference proteome</keyword>
<dbReference type="RefSeq" id="WP_008789182.1">
    <property type="nucleotide sequence ID" value="NZ_AKCB01000001.1"/>
</dbReference>
<feature type="chain" id="PRO_5039394120" evidence="1">
    <location>
        <begin position="23"/>
        <end position="142"/>
    </location>
</feature>
<accession>E7GBE1</accession>
<reference evidence="2 3" key="1">
    <citation type="submission" date="2010-12" db="EMBL/GenBank/DDBJ databases">
        <title>The Genome Sequence of Coprobacillus sp. strain 29_1.</title>
        <authorList>
            <consortium name="The Broad Institute Genome Sequencing Platform"/>
            <person name="Earl A."/>
            <person name="Ward D."/>
            <person name="Feldgarden M."/>
            <person name="Gevers D."/>
            <person name="Daigneault M."/>
            <person name="Sibley C.D."/>
            <person name="White A."/>
            <person name="Strauss J."/>
            <person name="Allen-Vercoe E."/>
            <person name="Young S.K."/>
            <person name="Zeng Q."/>
            <person name="Gargeya S."/>
            <person name="Fitzgerald M."/>
            <person name="Haas B."/>
            <person name="Abouelleil A."/>
            <person name="Alvarado L."/>
            <person name="Arachchi H.M."/>
            <person name="Berlin A."/>
            <person name="Brown A."/>
            <person name="Chapman S.B."/>
            <person name="Chen Z."/>
            <person name="Dunbar C."/>
            <person name="Freedman E."/>
            <person name="Gearin G."/>
            <person name="Gellesch M."/>
            <person name="Goldberg J."/>
            <person name="Griggs A."/>
            <person name="Gujja S."/>
            <person name="Heilman E."/>
            <person name="Heiman D."/>
            <person name="Howarth C."/>
            <person name="Larson L."/>
            <person name="Lui A."/>
            <person name="MacDonald P.J.P."/>
            <person name="Mehta T."/>
            <person name="Montmayeur A."/>
            <person name="Murphy C."/>
            <person name="Neiman D."/>
            <person name="Pearson M."/>
            <person name="Priest M."/>
            <person name="Roberts A."/>
            <person name="Saif S."/>
            <person name="Shea T."/>
            <person name="Shenoy N."/>
            <person name="Sisk P."/>
            <person name="Stolte C."/>
            <person name="Sykes S."/>
            <person name="White J."/>
            <person name="Yandava C."/>
            <person name="Nusbaum C."/>
            <person name="Birren B."/>
        </authorList>
    </citation>
    <scope>NUCLEOTIDE SEQUENCE [LARGE SCALE GENOMIC DNA]</scope>
    <source>
        <strain evidence="2 3">29_1</strain>
    </source>
</reference>
<dbReference type="STRING" id="100884.GCA_000269565_02185"/>
<keyword evidence="1" id="KW-0732">Signal</keyword>
<organism evidence="2 3">
    <name type="scientific">Coprobacillus cateniformis</name>
    <dbReference type="NCBI Taxonomy" id="100884"/>
    <lineage>
        <taxon>Bacteria</taxon>
        <taxon>Bacillati</taxon>
        <taxon>Bacillota</taxon>
        <taxon>Erysipelotrichia</taxon>
        <taxon>Erysipelotrichales</taxon>
        <taxon>Coprobacillaceae</taxon>
        <taxon>Coprobacillus</taxon>
    </lineage>
</organism>
<evidence type="ECO:0000313" key="2">
    <source>
        <dbReference type="EMBL" id="EFW04676.1"/>
    </source>
</evidence>
<evidence type="ECO:0000256" key="1">
    <source>
        <dbReference type="SAM" id="SignalP"/>
    </source>
</evidence>
<name>E7GBE1_9FIRM</name>